<evidence type="ECO:0000313" key="3">
    <source>
        <dbReference type="Proteomes" id="UP000499080"/>
    </source>
</evidence>
<proteinExistence type="predicted"/>
<feature type="domain" description="MROH2B-like N-terminal HEAT-repeats" evidence="1">
    <location>
        <begin position="42"/>
        <end position="99"/>
    </location>
</feature>
<comment type="caution">
    <text evidence="2">The sequence shown here is derived from an EMBL/GenBank/DDBJ whole genome shotgun (WGS) entry which is preliminary data.</text>
</comment>
<dbReference type="Pfam" id="PF23221">
    <property type="entry name" value="HEAT_MROH2B_1st"/>
    <property type="match status" value="1"/>
</dbReference>
<feature type="non-terminal residue" evidence="2">
    <location>
        <position position="99"/>
    </location>
</feature>
<dbReference type="Proteomes" id="UP000499080">
    <property type="component" value="Unassembled WGS sequence"/>
</dbReference>
<name>A0A4Y2S1F7_ARAVE</name>
<sequence>MPGAGEDILTTTGRQIDNIVFALIDATLDRNDNVTQSIQSSLFSIGKYQPNLVLSSCHSYLARHPKLALVHKIIILGVVEKICSEVLNSIKKNVAVELI</sequence>
<gene>
    <name evidence="2" type="ORF">AVEN_189809_1</name>
</gene>
<dbReference type="EMBL" id="BGPR01019261">
    <property type="protein sequence ID" value="GBN81426.1"/>
    <property type="molecule type" value="Genomic_DNA"/>
</dbReference>
<evidence type="ECO:0000259" key="1">
    <source>
        <dbReference type="Pfam" id="PF23221"/>
    </source>
</evidence>
<accession>A0A4Y2S1F7</accession>
<reference evidence="2 3" key="1">
    <citation type="journal article" date="2019" name="Sci. Rep.">
        <title>Orb-weaving spider Araneus ventricosus genome elucidates the spidroin gene catalogue.</title>
        <authorList>
            <person name="Kono N."/>
            <person name="Nakamura H."/>
            <person name="Ohtoshi R."/>
            <person name="Moran D.A.P."/>
            <person name="Shinohara A."/>
            <person name="Yoshida Y."/>
            <person name="Fujiwara M."/>
            <person name="Mori M."/>
            <person name="Tomita M."/>
            <person name="Arakawa K."/>
        </authorList>
    </citation>
    <scope>NUCLEOTIDE SEQUENCE [LARGE SCALE GENOMIC DNA]</scope>
</reference>
<dbReference type="OrthoDB" id="1884734at2759"/>
<keyword evidence="3" id="KW-1185">Reference proteome</keyword>
<dbReference type="AlphaFoldDB" id="A0A4Y2S1F7"/>
<protein>
    <recommendedName>
        <fullName evidence="1">MROH2B-like N-terminal HEAT-repeats domain-containing protein</fullName>
    </recommendedName>
</protein>
<organism evidence="2 3">
    <name type="scientific">Araneus ventricosus</name>
    <name type="common">Orbweaver spider</name>
    <name type="synonym">Epeira ventricosa</name>
    <dbReference type="NCBI Taxonomy" id="182803"/>
    <lineage>
        <taxon>Eukaryota</taxon>
        <taxon>Metazoa</taxon>
        <taxon>Ecdysozoa</taxon>
        <taxon>Arthropoda</taxon>
        <taxon>Chelicerata</taxon>
        <taxon>Arachnida</taxon>
        <taxon>Araneae</taxon>
        <taxon>Araneomorphae</taxon>
        <taxon>Entelegynae</taxon>
        <taxon>Araneoidea</taxon>
        <taxon>Araneidae</taxon>
        <taxon>Araneus</taxon>
    </lineage>
</organism>
<dbReference type="InterPro" id="IPR056282">
    <property type="entry name" value="MROH2B-like_N_HEAT"/>
</dbReference>
<evidence type="ECO:0000313" key="2">
    <source>
        <dbReference type="EMBL" id="GBN81426.1"/>
    </source>
</evidence>